<accession>A0A8D6PSC8</accession>
<dbReference type="Proteomes" id="UP000679213">
    <property type="component" value="Chromosome I"/>
</dbReference>
<protein>
    <submittedName>
        <fullName evidence="2">Uncharacterized protein</fullName>
    </submittedName>
</protein>
<dbReference type="KEGG" id="mesg:MLAUSG7_1082"/>
<organism evidence="2 3">
    <name type="scientific">Methanocaldococcus lauensis</name>
    <dbReference type="NCBI Taxonomy" id="2546128"/>
    <lineage>
        <taxon>Archaea</taxon>
        <taxon>Methanobacteriati</taxon>
        <taxon>Methanobacteriota</taxon>
        <taxon>Methanomada group</taxon>
        <taxon>Methanococci</taxon>
        <taxon>Methanococcales</taxon>
        <taxon>Methanocaldococcaceae</taxon>
        <taxon>Methanocaldococcus</taxon>
    </lineage>
</organism>
<dbReference type="AlphaFoldDB" id="A0A8D6PSC8"/>
<dbReference type="EMBL" id="LR792632">
    <property type="protein sequence ID" value="CAB3289153.1"/>
    <property type="molecule type" value="Genomic_DNA"/>
</dbReference>
<keyword evidence="1" id="KW-0812">Transmembrane</keyword>
<reference evidence="2 3" key="1">
    <citation type="submission" date="2020-04" db="EMBL/GenBank/DDBJ databases">
        <authorList>
            <consortium name="Genoscope - CEA"/>
            <person name="William W."/>
        </authorList>
    </citation>
    <scope>NUCLEOTIDE SEQUENCE [LARGE SCALE GENOMIC DNA]</scope>
    <source>
        <strain evidence="2 3">SG7</strain>
    </source>
</reference>
<name>A0A8D6PSC8_9EURY</name>
<sequence>MNIIIKSILLMLVSSLIILFTSTVYYELIEIGKYRYINKIDKEITSEIMNSIILANEGNITVYKKKKLGCEIEFKNNSFVIIFQNNTYIHKFNNIQFLPNKLSEISKISCRKINDRYIIEVK</sequence>
<keyword evidence="1" id="KW-0472">Membrane</keyword>
<keyword evidence="1" id="KW-1133">Transmembrane helix</keyword>
<feature type="transmembrane region" description="Helical" evidence="1">
    <location>
        <begin position="7"/>
        <end position="26"/>
    </location>
</feature>
<keyword evidence="3" id="KW-1185">Reference proteome</keyword>
<evidence type="ECO:0000313" key="2">
    <source>
        <dbReference type="EMBL" id="CAB3289153.1"/>
    </source>
</evidence>
<gene>
    <name evidence="2" type="ORF">MLAUSG7_1082</name>
</gene>
<evidence type="ECO:0000313" key="3">
    <source>
        <dbReference type="Proteomes" id="UP000679213"/>
    </source>
</evidence>
<evidence type="ECO:0000256" key="1">
    <source>
        <dbReference type="SAM" id="Phobius"/>
    </source>
</evidence>
<proteinExistence type="predicted"/>